<evidence type="ECO:0000256" key="4">
    <source>
        <dbReference type="PROSITE-ProRule" id="PRU00510"/>
    </source>
</evidence>
<dbReference type="AlphaFoldDB" id="A0A5C6U0Z4"/>
<dbReference type="Proteomes" id="UP000321832">
    <property type="component" value="Unassembled WGS sequence"/>
</dbReference>
<dbReference type="EMBL" id="VOPW01000001">
    <property type="protein sequence ID" value="TXC65355.1"/>
    <property type="molecule type" value="Genomic_DNA"/>
</dbReference>
<dbReference type="Pfam" id="PF01258">
    <property type="entry name" value="zf-dskA_traR"/>
    <property type="match status" value="1"/>
</dbReference>
<evidence type="ECO:0000259" key="6">
    <source>
        <dbReference type="Pfam" id="PF01258"/>
    </source>
</evidence>
<dbReference type="PANTHER" id="PTHR33823:SF4">
    <property type="entry name" value="GENERAL STRESS PROTEIN 16O"/>
    <property type="match status" value="1"/>
</dbReference>
<accession>A0A5C6U0Z4</accession>
<evidence type="ECO:0000313" key="8">
    <source>
        <dbReference type="Proteomes" id="UP000321832"/>
    </source>
</evidence>
<gene>
    <name evidence="7" type="ORF">FSC37_02315</name>
</gene>
<dbReference type="InterPro" id="IPR000962">
    <property type="entry name" value="Znf_DskA_TraR"/>
</dbReference>
<evidence type="ECO:0000256" key="2">
    <source>
        <dbReference type="ARBA" id="ARBA00022771"/>
    </source>
</evidence>
<keyword evidence="3" id="KW-0862">Zinc</keyword>
<feature type="domain" description="Zinc finger DksA/TraR C4-type" evidence="6">
    <location>
        <begin position="90"/>
        <end position="124"/>
    </location>
</feature>
<proteinExistence type="predicted"/>
<feature type="zinc finger region" description="dksA C4-type" evidence="4">
    <location>
        <begin position="95"/>
        <end position="119"/>
    </location>
</feature>
<evidence type="ECO:0000256" key="1">
    <source>
        <dbReference type="ARBA" id="ARBA00022723"/>
    </source>
</evidence>
<sequence>MSTPYPLEPRSAAAAQVRATLQDREARLRAEVEATRARGEGDPTRVAREATDRGEDAESQVELGLNDAEVARDVAELREIGEALARLDAGRYGLCKDCDEPIDERRLAAEPFAIRCTACQGRFELARSRRA</sequence>
<keyword evidence="1" id="KW-0479">Metal-binding</keyword>
<name>A0A5C6U0Z4_9BURK</name>
<dbReference type="PROSITE" id="PS51128">
    <property type="entry name" value="ZF_DKSA_2"/>
    <property type="match status" value="1"/>
</dbReference>
<keyword evidence="8" id="KW-1185">Reference proteome</keyword>
<dbReference type="SUPFAM" id="SSF57716">
    <property type="entry name" value="Glucocorticoid receptor-like (DNA-binding domain)"/>
    <property type="match status" value="1"/>
</dbReference>
<reference evidence="7 8" key="1">
    <citation type="submission" date="2019-08" db="EMBL/GenBank/DDBJ databases">
        <authorList>
            <person name="Khan S.A."/>
            <person name="Jeon C.O."/>
            <person name="Jeong S.E."/>
        </authorList>
    </citation>
    <scope>NUCLEOTIDE SEQUENCE [LARGE SCALE GENOMIC DNA]</scope>
    <source>
        <strain evidence="8">IMCC1728</strain>
    </source>
</reference>
<comment type="caution">
    <text evidence="7">The sequence shown here is derived from an EMBL/GenBank/DDBJ whole genome shotgun (WGS) entry which is preliminary data.</text>
</comment>
<keyword evidence="2" id="KW-0863">Zinc-finger</keyword>
<dbReference type="PANTHER" id="PTHR33823">
    <property type="entry name" value="RNA POLYMERASE-BINDING TRANSCRIPTION FACTOR DKSA-RELATED"/>
    <property type="match status" value="1"/>
</dbReference>
<evidence type="ECO:0000256" key="3">
    <source>
        <dbReference type="ARBA" id="ARBA00022833"/>
    </source>
</evidence>
<dbReference type="Gene3D" id="1.20.120.910">
    <property type="entry name" value="DksA, coiled-coil domain"/>
    <property type="match status" value="1"/>
</dbReference>
<evidence type="ECO:0000313" key="7">
    <source>
        <dbReference type="EMBL" id="TXC65355.1"/>
    </source>
</evidence>
<dbReference type="GO" id="GO:0008270">
    <property type="term" value="F:zinc ion binding"/>
    <property type="evidence" value="ECO:0007669"/>
    <property type="project" value="UniProtKB-KW"/>
</dbReference>
<protein>
    <submittedName>
        <fullName evidence="7">TraR/DksA family transcriptional regulator</fullName>
    </submittedName>
</protein>
<feature type="region of interest" description="Disordered" evidence="5">
    <location>
        <begin position="33"/>
        <end position="64"/>
    </location>
</feature>
<evidence type="ECO:0000256" key="5">
    <source>
        <dbReference type="SAM" id="MobiDB-lite"/>
    </source>
</evidence>
<feature type="compositionally biased region" description="Basic and acidic residues" evidence="5">
    <location>
        <begin position="33"/>
        <end position="56"/>
    </location>
</feature>
<organism evidence="7 8">
    <name type="scientific">Piscinibacter aquaticus</name>
    <dbReference type="NCBI Taxonomy" id="392597"/>
    <lineage>
        <taxon>Bacteria</taxon>
        <taxon>Pseudomonadati</taxon>
        <taxon>Pseudomonadota</taxon>
        <taxon>Betaproteobacteria</taxon>
        <taxon>Burkholderiales</taxon>
        <taxon>Sphaerotilaceae</taxon>
        <taxon>Piscinibacter</taxon>
    </lineage>
</organism>